<dbReference type="GO" id="GO:0071949">
    <property type="term" value="F:FAD binding"/>
    <property type="evidence" value="ECO:0007669"/>
    <property type="project" value="InterPro"/>
</dbReference>
<dbReference type="GeneID" id="83624501"/>
<dbReference type="Pfam" id="PF01494">
    <property type="entry name" value="FAD_binding_3"/>
    <property type="match status" value="1"/>
</dbReference>
<dbReference type="InterPro" id="IPR036188">
    <property type="entry name" value="FAD/NAD-bd_sf"/>
</dbReference>
<geneLocation type="plasmid" evidence="6 7">
    <name>pN1</name>
</geneLocation>
<evidence type="ECO:0000313" key="7">
    <source>
        <dbReference type="Proteomes" id="UP001163947"/>
    </source>
</evidence>
<keyword evidence="2" id="KW-0285">Flavoprotein</keyword>
<feature type="domain" description="FAD-binding" evidence="5">
    <location>
        <begin position="10"/>
        <end position="349"/>
    </location>
</feature>
<evidence type="ECO:0000256" key="4">
    <source>
        <dbReference type="SAM" id="MobiDB-lite"/>
    </source>
</evidence>
<dbReference type="EMBL" id="CP106984">
    <property type="protein sequence ID" value="UYF97252.1"/>
    <property type="molecule type" value="Genomic_DNA"/>
</dbReference>
<gene>
    <name evidence="6" type="ORF">OCS65_28770</name>
</gene>
<name>A0AA46PTY5_9NOCA</name>
<dbReference type="Gene3D" id="3.30.70.2450">
    <property type="match status" value="1"/>
</dbReference>
<dbReference type="Proteomes" id="UP001163947">
    <property type="component" value="Plasmid pN1"/>
</dbReference>
<dbReference type="InterPro" id="IPR050641">
    <property type="entry name" value="RIFMO-like"/>
</dbReference>
<evidence type="ECO:0000259" key="5">
    <source>
        <dbReference type="Pfam" id="PF01494"/>
    </source>
</evidence>
<evidence type="ECO:0000256" key="1">
    <source>
        <dbReference type="ARBA" id="ARBA00001974"/>
    </source>
</evidence>
<feature type="region of interest" description="Disordered" evidence="4">
    <location>
        <begin position="399"/>
        <end position="423"/>
    </location>
</feature>
<dbReference type="PRINTS" id="PR00420">
    <property type="entry name" value="RNGMNOXGNASE"/>
</dbReference>
<keyword evidence="6" id="KW-0560">Oxidoreductase</keyword>
<dbReference type="RefSeq" id="WP_120284883.1">
    <property type="nucleotide sequence ID" value="NZ_CP106984.1"/>
</dbReference>
<organism evidence="6 7">
    <name type="scientific">Rhodococcus aetherivorans</name>
    <dbReference type="NCBI Taxonomy" id="191292"/>
    <lineage>
        <taxon>Bacteria</taxon>
        <taxon>Bacillati</taxon>
        <taxon>Actinomycetota</taxon>
        <taxon>Actinomycetes</taxon>
        <taxon>Mycobacteriales</taxon>
        <taxon>Nocardiaceae</taxon>
        <taxon>Rhodococcus</taxon>
    </lineage>
</organism>
<dbReference type="SUPFAM" id="SSF51905">
    <property type="entry name" value="FAD/NAD(P)-binding domain"/>
    <property type="match status" value="1"/>
</dbReference>
<feature type="compositionally biased region" description="Basic and acidic residues" evidence="4">
    <location>
        <begin position="411"/>
        <end position="420"/>
    </location>
</feature>
<evidence type="ECO:0000256" key="2">
    <source>
        <dbReference type="ARBA" id="ARBA00022630"/>
    </source>
</evidence>
<evidence type="ECO:0000313" key="6">
    <source>
        <dbReference type="EMBL" id="UYF97252.1"/>
    </source>
</evidence>
<evidence type="ECO:0000256" key="3">
    <source>
        <dbReference type="ARBA" id="ARBA00022827"/>
    </source>
</evidence>
<dbReference type="GO" id="GO:0016709">
    <property type="term" value="F:oxidoreductase activity, acting on paired donors, with incorporation or reduction of molecular oxygen, NAD(P)H as one donor, and incorporation of one atom of oxygen"/>
    <property type="evidence" value="ECO:0007669"/>
    <property type="project" value="UniProtKB-ARBA"/>
</dbReference>
<dbReference type="Gene3D" id="3.50.50.60">
    <property type="entry name" value="FAD/NAD(P)-binding domain"/>
    <property type="match status" value="1"/>
</dbReference>
<keyword evidence="6" id="KW-0503">Monooxygenase</keyword>
<dbReference type="AlphaFoldDB" id="A0AA46PTY5"/>
<keyword evidence="6" id="KW-0614">Plasmid</keyword>
<comment type="cofactor">
    <cofactor evidence="1">
        <name>FAD</name>
        <dbReference type="ChEBI" id="CHEBI:57692"/>
    </cofactor>
</comment>
<protein>
    <submittedName>
        <fullName evidence="6">FAD-dependent monooxygenase</fullName>
    </submittedName>
</protein>
<dbReference type="PANTHER" id="PTHR43004:SF19">
    <property type="entry name" value="BINDING MONOOXYGENASE, PUTATIVE (JCVI)-RELATED"/>
    <property type="match status" value="1"/>
</dbReference>
<sequence>MENRTLHTGTVAVIGNGPVGQTTALLLARWGIRVIVLDARPHRDPIGSKALCQQRDILDIWESVGVGQKVAEEGVSLSVSRTFHRDTELFSLSYTDKGYSPFPPFVNISQTRTEELLDGAITAQSLIDVRWGHEVINIDQDANGVRLECATADGTRTVEVEYCVMATGSRSSALRRQLGVSFNGRSFEDKFLICDIRADLPDWAQERRFHFDPEWNPGRQVLIHPCPDSTFRIDWQVPGDFDLDQATANGDLDRRVRQIIGDTDYDIVWCSLYRFHARLVDRMRVGRVLLAGDCAHIVAPFGGRGLNSGVSDAENAAWKLAFVLRGWSDESLLDTYELERRAAALENLDVTSGTMEFLVPQSDQQRDHRTAVLEAAHSDAAARSQVDSGRLSEPFWYTDSPLTTPSTVHPAEGRPPKGDLPRPAPGVLMPDAPVRVAGSDAGNLRALCRDGVLVLAGAGVDTDRLRATVLDAVRVPVRLHRIDAIDADGRLARALDARVDEVWIVRPDGHIAAAVPADDVAVVREAVRTAVAARGSRVVCEVAATTA</sequence>
<proteinExistence type="predicted"/>
<dbReference type="NCBIfam" id="NF006002">
    <property type="entry name" value="PRK08132.1"/>
    <property type="match status" value="1"/>
</dbReference>
<accession>A0AA46PTY5</accession>
<keyword evidence="3" id="KW-0274">FAD</keyword>
<dbReference type="Gene3D" id="3.40.30.120">
    <property type="match status" value="1"/>
</dbReference>
<dbReference type="InterPro" id="IPR002938">
    <property type="entry name" value="FAD-bd"/>
</dbReference>
<reference evidence="6" key="1">
    <citation type="submission" date="2022-09" db="EMBL/GenBank/DDBJ databases">
        <title>The genome sequence of Rhodococcus aetherivorans N1.</title>
        <authorList>
            <person name="Jiang W."/>
        </authorList>
    </citation>
    <scope>NUCLEOTIDE SEQUENCE</scope>
    <source>
        <strain evidence="6">N1</strain>
        <plasmid evidence="6">pN1</plasmid>
    </source>
</reference>
<dbReference type="PANTHER" id="PTHR43004">
    <property type="entry name" value="TRK SYSTEM POTASSIUM UPTAKE PROTEIN"/>
    <property type="match status" value="1"/>
</dbReference>